<dbReference type="Proteomes" id="UP000663881">
    <property type="component" value="Unassembled WGS sequence"/>
</dbReference>
<dbReference type="AlphaFoldDB" id="A0A819VKQ5"/>
<feature type="non-terminal residue" evidence="2">
    <location>
        <position position="1"/>
    </location>
</feature>
<organism evidence="2 3">
    <name type="scientific">Adineta steineri</name>
    <dbReference type="NCBI Taxonomy" id="433720"/>
    <lineage>
        <taxon>Eukaryota</taxon>
        <taxon>Metazoa</taxon>
        <taxon>Spiralia</taxon>
        <taxon>Gnathifera</taxon>
        <taxon>Rotifera</taxon>
        <taxon>Eurotatoria</taxon>
        <taxon>Bdelloidea</taxon>
        <taxon>Adinetida</taxon>
        <taxon>Adinetidae</taxon>
        <taxon>Adineta</taxon>
    </lineage>
</organism>
<protein>
    <submittedName>
        <fullName evidence="2">Uncharacterized protein</fullName>
    </submittedName>
</protein>
<name>A0A819VKQ5_9BILA</name>
<reference evidence="2" key="1">
    <citation type="submission" date="2021-02" db="EMBL/GenBank/DDBJ databases">
        <authorList>
            <person name="Nowell W R."/>
        </authorList>
    </citation>
    <scope>NUCLEOTIDE SEQUENCE</scope>
</reference>
<evidence type="ECO:0000313" key="3">
    <source>
        <dbReference type="Proteomes" id="UP000663881"/>
    </source>
</evidence>
<keyword evidence="1" id="KW-0472">Membrane</keyword>
<keyword evidence="1" id="KW-0812">Transmembrane</keyword>
<feature type="transmembrane region" description="Helical" evidence="1">
    <location>
        <begin position="9"/>
        <end position="29"/>
    </location>
</feature>
<evidence type="ECO:0000256" key="1">
    <source>
        <dbReference type="SAM" id="Phobius"/>
    </source>
</evidence>
<comment type="caution">
    <text evidence="2">The sequence shown here is derived from an EMBL/GenBank/DDBJ whole genome shotgun (WGS) entry which is preliminary data.</text>
</comment>
<proteinExistence type="predicted"/>
<accession>A0A819VKQ5</accession>
<sequence length="107" mass="12353">CKRVRRTNIGVYLILYSIISMIGSLLLVVNQSVQYFKPYPFRDNHELSEAFDCFLEKSGDQVTIVPMLIYRCEWVPTHATSASRGTTRWFYTAGKEFHPTLKTTLAD</sequence>
<dbReference type="EMBL" id="CAJOAY010005548">
    <property type="protein sequence ID" value="CAF4111398.1"/>
    <property type="molecule type" value="Genomic_DNA"/>
</dbReference>
<keyword evidence="1" id="KW-1133">Transmembrane helix</keyword>
<evidence type="ECO:0000313" key="2">
    <source>
        <dbReference type="EMBL" id="CAF4111398.1"/>
    </source>
</evidence>
<gene>
    <name evidence="2" type="ORF">OKA104_LOCUS36226</name>
</gene>